<dbReference type="EMBL" id="CACVAT010000407">
    <property type="protein sequence ID" value="CAA6825368.1"/>
    <property type="molecule type" value="Genomic_DNA"/>
</dbReference>
<reference evidence="2" key="1">
    <citation type="submission" date="2020-01" db="EMBL/GenBank/DDBJ databases">
        <authorList>
            <person name="Meier V. D."/>
            <person name="Meier V D."/>
        </authorList>
    </citation>
    <scope>NUCLEOTIDE SEQUENCE</scope>
    <source>
        <strain evidence="2">HLG_WM_MAG_09</strain>
    </source>
</reference>
<dbReference type="AlphaFoldDB" id="A0A6S6UB86"/>
<dbReference type="InterPro" id="IPR038249">
    <property type="entry name" value="PolIII_tau_V_sf"/>
</dbReference>
<protein>
    <recommendedName>
        <fullName evidence="1">DNA polymerase III tau subunit domain-containing protein</fullName>
    </recommendedName>
</protein>
<evidence type="ECO:0000313" key="2">
    <source>
        <dbReference type="EMBL" id="CAA6825368.1"/>
    </source>
</evidence>
<dbReference type="InterPro" id="IPR021029">
    <property type="entry name" value="DNA_pol_III_tau_dom-5"/>
</dbReference>
<proteinExistence type="predicted"/>
<name>A0A6S6UB86_9GAMM</name>
<dbReference type="Pfam" id="PF12170">
    <property type="entry name" value="DNA_pol3_tau_5"/>
    <property type="match status" value="1"/>
</dbReference>
<gene>
    <name evidence="2" type="ORF">HELGO_WM17987</name>
</gene>
<organism evidence="2">
    <name type="scientific">uncultured Thiotrichaceae bacterium</name>
    <dbReference type="NCBI Taxonomy" id="298394"/>
    <lineage>
        <taxon>Bacteria</taxon>
        <taxon>Pseudomonadati</taxon>
        <taxon>Pseudomonadota</taxon>
        <taxon>Gammaproteobacteria</taxon>
        <taxon>Thiotrichales</taxon>
        <taxon>Thiotrichaceae</taxon>
        <taxon>environmental samples</taxon>
    </lineage>
</organism>
<dbReference type="GO" id="GO:0003887">
    <property type="term" value="F:DNA-directed DNA polymerase activity"/>
    <property type="evidence" value="ECO:0007669"/>
    <property type="project" value="InterPro"/>
</dbReference>
<sequence length="158" mass="17471">MTDNKVEPVEISVVDPTVDTLPAVPDVPIDDNEWHELLTKLKLGGMAKQLAEHCLVKQLTDDRLVLLLESSGVTLKTGLTEEALQEALHEHFGRSVAVEFDTVDVIAETPAQRRIRHGKELQQLAVQSIEDDLFVQQLKQDFGGMVLPGSVRPNKASE</sequence>
<dbReference type="Gene3D" id="3.30.300.150">
    <property type="entry name" value="DNA polymerase III, tau subunit, domain V"/>
    <property type="match status" value="1"/>
</dbReference>
<accession>A0A6S6UB86</accession>
<feature type="domain" description="DNA polymerase III tau subunit" evidence="1">
    <location>
        <begin position="31"/>
        <end position="143"/>
    </location>
</feature>
<evidence type="ECO:0000259" key="1">
    <source>
        <dbReference type="Pfam" id="PF12170"/>
    </source>
</evidence>